<protein>
    <submittedName>
        <fullName evidence="3">Iron(III) transport system substrate-binding protein</fullName>
    </submittedName>
</protein>
<comment type="caution">
    <text evidence="3">The sequence shown here is derived from an EMBL/GenBank/DDBJ whole genome shotgun (WGS) entry which is preliminary data.</text>
</comment>
<dbReference type="Pfam" id="PF13343">
    <property type="entry name" value="SBP_bac_6"/>
    <property type="match status" value="1"/>
</dbReference>
<keyword evidence="4" id="KW-1185">Reference proteome</keyword>
<dbReference type="SUPFAM" id="SSF53850">
    <property type="entry name" value="Periplasmic binding protein-like II"/>
    <property type="match status" value="1"/>
</dbReference>
<dbReference type="PANTHER" id="PTHR30006">
    <property type="entry name" value="THIAMINE-BINDING PERIPLASMIC PROTEIN-RELATED"/>
    <property type="match status" value="1"/>
</dbReference>
<organism evidence="3 4">
    <name type="scientific">Pelolinea submarina</name>
    <dbReference type="NCBI Taxonomy" id="913107"/>
    <lineage>
        <taxon>Bacteria</taxon>
        <taxon>Bacillati</taxon>
        <taxon>Chloroflexota</taxon>
        <taxon>Anaerolineae</taxon>
        <taxon>Anaerolineales</taxon>
        <taxon>Anaerolineaceae</taxon>
        <taxon>Pelolinea</taxon>
    </lineage>
</organism>
<sequence length="373" mass="39167">MRHSVITIVGILVLSLVLGACASQTASEPAQPADAAAEAQEPAAAVEEPAVVEEQVSGPLTVLCGPQEDWCQAMTAAFQDQTGIETSYVRLSSGEAVARMEAEADAPTFDVWWGGPSDGQVEAFTKGLIEPYIPANAALIPENLKDEASGWTGIYVGALGFCSNQDVLDELGVEAPTSWDDLLNPKLQGNIAIADSRTSGTAYTSLYTLVLLRGEDGAFDYLKQLDSNIFQYTKSGSAPGTMAASGEVAVAIIFSHDCVKFREETGANLVVSFPAEGTGYEIGAEALIKNAPNPAAAKVWMDWALTPEAQAVAATVKSYQVPTNPETIVPAEAISLSQVNLVDYDSIAAGEAKSALIERYAEEVREGAAAPES</sequence>
<proteinExistence type="predicted"/>
<dbReference type="CDD" id="cd13544">
    <property type="entry name" value="PBP2_Fbp_like_1"/>
    <property type="match status" value="1"/>
</dbReference>
<dbReference type="GO" id="GO:0030976">
    <property type="term" value="F:thiamine pyrophosphate binding"/>
    <property type="evidence" value="ECO:0007669"/>
    <property type="project" value="TreeGrafter"/>
</dbReference>
<dbReference type="RefSeq" id="WP_116223682.1">
    <property type="nucleotide sequence ID" value="NZ_AP018437.1"/>
</dbReference>
<evidence type="ECO:0000256" key="2">
    <source>
        <dbReference type="SAM" id="SignalP"/>
    </source>
</evidence>
<reference evidence="3 4" key="1">
    <citation type="submission" date="2018-08" db="EMBL/GenBank/DDBJ databases">
        <title>Genomic Encyclopedia of Type Strains, Phase IV (KMG-IV): sequencing the most valuable type-strain genomes for metagenomic binning, comparative biology and taxonomic classification.</title>
        <authorList>
            <person name="Goeker M."/>
        </authorList>
    </citation>
    <scope>NUCLEOTIDE SEQUENCE [LARGE SCALE GENOMIC DNA]</scope>
    <source>
        <strain evidence="3 4">DSM 23923</strain>
    </source>
</reference>
<dbReference type="InterPro" id="IPR026045">
    <property type="entry name" value="Ferric-bd"/>
</dbReference>
<evidence type="ECO:0000313" key="4">
    <source>
        <dbReference type="Proteomes" id="UP000256388"/>
    </source>
</evidence>
<dbReference type="Gene3D" id="3.40.190.10">
    <property type="entry name" value="Periplasmic binding protein-like II"/>
    <property type="match status" value="2"/>
</dbReference>
<dbReference type="Proteomes" id="UP000256388">
    <property type="component" value="Unassembled WGS sequence"/>
</dbReference>
<dbReference type="GO" id="GO:0030975">
    <property type="term" value="F:thiamine binding"/>
    <property type="evidence" value="ECO:0007669"/>
    <property type="project" value="TreeGrafter"/>
</dbReference>
<dbReference type="GO" id="GO:0015888">
    <property type="term" value="P:thiamine transport"/>
    <property type="evidence" value="ECO:0007669"/>
    <property type="project" value="TreeGrafter"/>
</dbReference>
<dbReference type="PIRSF" id="PIRSF002825">
    <property type="entry name" value="CfbpA"/>
    <property type="match status" value="1"/>
</dbReference>
<dbReference type="GO" id="GO:0030288">
    <property type="term" value="C:outer membrane-bounded periplasmic space"/>
    <property type="evidence" value="ECO:0007669"/>
    <property type="project" value="TreeGrafter"/>
</dbReference>
<evidence type="ECO:0000256" key="1">
    <source>
        <dbReference type="ARBA" id="ARBA00022729"/>
    </source>
</evidence>
<feature type="chain" id="PRO_5030063642" evidence="2">
    <location>
        <begin position="23"/>
        <end position="373"/>
    </location>
</feature>
<evidence type="ECO:0000313" key="3">
    <source>
        <dbReference type="EMBL" id="REG10505.1"/>
    </source>
</evidence>
<accession>A0A347ZUC9</accession>
<dbReference type="OrthoDB" id="9769319at2"/>
<gene>
    <name evidence="3" type="ORF">DFR64_0363</name>
</gene>
<dbReference type="PANTHER" id="PTHR30006:SF2">
    <property type="entry name" value="ABC TRANSPORTER SUBSTRATE-BINDING PROTEIN"/>
    <property type="match status" value="1"/>
</dbReference>
<dbReference type="EMBL" id="QUMS01000001">
    <property type="protein sequence ID" value="REG10505.1"/>
    <property type="molecule type" value="Genomic_DNA"/>
</dbReference>
<feature type="signal peptide" evidence="2">
    <location>
        <begin position="1"/>
        <end position="22"/>
    </location>
</feature>
<name>A0A347ZUC9_9CHLR</name>
<keyword evidence="1 2" id="KW-0732">Signal</keyword>
<dbReference type="AlphaFoldDB" id="A0A347ZUC9"/>
<dbReference type="PROSITE" id="PS51257">
    <property type="entry name" value="PROKAR_LIPOPROTEIN"/>
    <property type="match status" value="1"/>
</dbReference>